<keyword evidence="7" id="KW-1185">Reference proteome</keyword>
<organism evidence="6 7">
    <name type="scientific">Paenibacillus filicis</name>
    <dbReference type="NCBI Taxonomy" id="669464"/>
    <lineage>
        <taxon>Bacteria</taxon>
        <taxon>Bacillati</taxon>
        <taxon>Bacillota</taxon>
        <taxon>Bacilli</taxon>
        <taxon>Bacillales</taxon>
        <taxon>Paenibacillaceae</taxon>
        <taxon>Paenibacillus</taxon>
    </lineage>
</organism>
<evidence type="ECO:0000313" key="7">
    <source>
        <dbReference type="Proteomes" id="UP001469365"/>
    </source>
</evidence>
<evidence type="ECO:0000256" key="3">
    <source>
        <dbReference type="ARBA" id="ARBA00022989"/>
    </source>
</evidence>
<keyword evidence="4 5" id="KW-0472">Membrane</keyword>
<gene>
    <name evidence="6" type="ORF">WMW72_08200</name>
</gene>
<keyword evidence="2 5" id="KW-0812">Transmembrane</keyword>
<dbReference type="EMBL" id="JBBPCC010000004">
    <property type="protein sequence ID" value="MEK8127877.1"/>
    <property type="molecule type" value="Genomic_DNA"/>
</dbReference>
<evidence type="ECO:0000256" key="1">
    <source>
        <dbReference type="ARBA" id="ARBA00004141"/>
    </source>
</evidence>
<dbReference type="InterPro" id="IPR032808">
    <property type="entry name" value="DoxX"/>
</dbReference>
<evidence type="ECO:0000313" key="6">
    <source>
        <dbReference type="EMBL" id="MEK8127877.1"/>
    </source>
</evidence>
<feature type="transmembrane region" description="Helical" evidence="5">
    <location>
        <begin position="71"/>
        <end position="90"/>
    </location>
</feature>
<comment type="subcellular location">
    <subcellularLocation>
        <location evidence="1">Membrane</location>
        <topology evidence="1">Multi-pass membrane protein</topology>
    </subcellularLocation>
</comment>
<proteinExistence type="predicted"/>
<dbReference type="Pfam" id="PF13564">
    <property type="entry name" value="DoxX_2"/>
    <property type="match status" value="1"/>
</dbReference>
<evidence type="ECO:0000256" key="5">
    <source>
        <dbReference type="SAM" id="Phobius"/>
    </source>
</evidence>
<evidence type="ECO:0000256" key="4">
    <source>
        <dbReference type="ARBA" id="ARBA00023136"/>
    </source>
</evidence>
<keyword evidence="3 5" id="KW-1133">Transmembrane helix</keyword>
<dbReference type="Proteomes" id="UP001469365">
    <property type="component" value="Unassembled WGS sequence"/>
</dbReference>
<sequence>MSWTVRILQFLIGVGFLLFGFMKVSGDPTQVEAFAEIYGYGTGFMYAVGAIEVLAAVGLLLGFWKKKLVPVFSSVLVVVMAGAILTHIRADQGFDVIVIPLVLLVLCMLLFLGHRKMRN</sequence>
<reference evidence="6 7" key="1">
    <citation type="submission" date="2024-04" db="EMBL/GenBank/DDBJ databases">
        <title>draft genome sequnece of Paenibacillus filicis.</title>
        <authorList>
            <person name="Kim D.-U."/>
        </authorList>
    </citation>
    <scope>NUCLEOTIDE SEQUENCE [LARGE SCALE GENOMIC DNA]</scope>
    <source>
        <strain evidence="6 7">KACC14197</strain>
    </source>
</reference>
<feature type="transmembrane region" description="Helical" evidence="5">
    <location>
        <begin position="43"/>
        <end position="64"/>
    </location>
</feature>
<evidence type="ECO:0000256" key="2">
    <source>
        <dbReference type="ARBA" id="ARBA00022692"/>
    </source>
</evidence>
<accession>A0ABU9DG83</accession>
<comment type="caution">
    <text evidence="6">The sequence shown here is derived from an EMBL/GenBank/DDBJ whole genome shotgun (WGS) entry which is preliminary data.</text>
</comment>
<dbReference type="RefSeq" id="WP_341414942.1">
    <property type="nucleotide sequence ID" value="NZ_JBBPCC010000004.1"/>
</dbReference>
<name>A0ABU9DG83_9BACL</name>
<feature type="transmembrane region" description="Helical" evidence="5">
    <location>
        <begin position="96"/>
        <end position="113"/>
    </location>
</feature>
<protein>
    <submittedName>
        <fullName evidence="6">DoxX family protein</fullName>
    </submittedName>
</protein>